<feature type="region of interest" description="Disordered" evidence="1">
    <location>
        <begin position="1"/>
        <end position="94"/>
    </location>
</feature>
<feature type="compositionally biased region" description="Low complexity" evidence="1">
    <location>
        <begin position="39"/>
        <end position="59"/>
    </location>
</feature>
<feature type="compositionally biased region" description="Low complexity" evidence="1">
    <location>
        <begin position="16"/>
        <end position="25"/>
    </location>
</feature>
<feature type="compositionally biased region" description="Pro residues" evidence="1">
    <location>
        <begin position="1"/>
        <end position="15"/>
    </location>
</feature>
<gene>
    <name evidence="2" type="ORF">MYMAC_003151</name>
</gene>
<organism evidence="2 3">
    <name type="scientific">Corallococcus macrosporus DSM 14697</name>
    <dbReference type="NCBI Taxonomy" id="1189310"/>
    <lineage>
        <taxon>Bacteria</taxon>
        <taxon>Pseudomonadati</taxon>
        <taxon>Myxococcota</taxon>
        <taxon>Myxococcia</taxon>
        <taxon>Myxococcales</taxon>
        <taxon>Cystobacterineae</taxon>
        <taxon>Myxococcaceae</taxon>
        <taxon>Corallococcus</taxon>
    </lineage>
</organism>
<protein>
    <submittedName>
        <fullName evidence="2">Uncharacterized protein</fullName>
    </submittedName>
</protein>
<evidence type="ECO:0000313" key="3">
    <source>
        <dbReference type="Proteomes" id="UP000217343"/>
    </source>
</evidence>
<accession>A0A250JUL4</accession>
<dbReference type="AlphaFoldDB" id="A0A250JUL4"/>
<reference evidence="2 3" key="1">
    <citation type="submission" date="2017-06" db="EMBL/GenBank/DDBJ databases">
        <title>Sequencing and comparative analysis of myxobacterial genomes.</title>
        <authorList>
            <person name="Rupp O."/>
            <person name="Goesmann A."/>
            <person name="Sogaard-Andersen L."/>
        </authorList>
    </citation>
    <scope>NUCLEOTIDE SEQUENCE [LARGE SCALE GENOMIC DNA]</scope>
    <source>
        <strain evidence="2 3">DSM 14697</strain>
    </source>
</reference>
<evidence type="ECO:0000313" key="2">
    <source>
        <dbReference type="EMBL" id="ATB47535.1"/>
    </source>
</evidence>
<dbReference type="EMBL" id="CP022203">
    <property type="protein sequence ID" value="ATB47535.1"/>
    <property type="molecule type" value="Genomic_DNA"/>
</dbReference>
<dbReference type="OrthoDB" id="5498205at2"/>
<dbReference type="RefSeq" id="WP_095958703.1">
    <property type="nucleotide sequence ID" value="NZ_CP022203.1"/>
</dbReference>
<proteinExistence type="predicted"/>
<name>A0A250JUL4_9BACT</name>
<sequence length="292" mass="30273">MSRIPPSPSFLPPGAAPSEGASAPALVPPPTGTAQCRPAAAAAAGSTVEPYRAPSMARPPAAPVPGPRSGPRTGADNQFDFGVGGAFPPKPTGNLMEQVRQGALTAAQSEAAAASRLLGDSAAVDAYARTHLDLLKPSPPISGAPTSLTDYTSGIPDVAPAQAYAYFVRHPEAVFESAGIRLRPAAAALVDGAKLFLEEKGLPPVWAPVTVRLEPAANTVHITTLDGHPLRGTNRFVFADDGAGGTQVRQYSAFQGSSPATSVGMKLMDPIERQHDIWRAVHGHLHDTLRPR</sequence>
<dbReference type="Proteomes" id="UP000217343">
    <property type="component" value="Chromosome"/>
</dbReference>
<dbReference type="KEGG" id="mmas:MYMAC_003151"/>
<evidence type="ECO:0000256" key="1">
    <source>
        <dbReference type="SAM" id="MobiDB-lite"/>
    </source>
</evidence>
<keyword evidence="3" id="KW-1185">Reference proteome</keyword>